<dbReference type="AlphaFoldDB" id="J3MEP6"/>
<evidence type="ECO:0000256" key="8">
    <source>
        <dbReference type="ARBA" id="ARBA00043980"/>
    </source>
</evidence>
<proteinExistence type="inferred from homology"/>
<accession>J3MEP6</accession>
<evidence type="ECO:0000256" key="1">
    <source>
        <dbReference type="ARBA" id="ARBA00004141"/>
    </source>
</evidence>
<evidence type="ECO:0000313" key="10">
    <source>
        <dbReference type="Proteomes" id="UP000006038"/>
    </source>
</evidence>
<dbReference type="GO" id="GO:0016020">
    <property type="term" value="C:membrane"/>
    <property type="evidence" value="ECO:0007669"/>
    <property type="project" value="UniProtKB-SubCell"/>
</dbReference>
<keyword evidence="7" id="KW-0472">Membrane</keyword>
<keyword evidence="5" id="KW-1133">Transmembrane helix</keyword>
<evidence type="ECO:0008006" key="11">
    <source>
        <dbReference type="Google" id="ProtNLM"/>
    </source>
</evidence>
<evidence type="ECO:0000256" key="4">
    <source>
        <dbReference type="ARBA" id="ARBA00022781"/>
    </source>
</evidence>
<evidence type="ECO:0000256" key="2">
    <source>
        <dbReference type="ARBA" id="ARBA00022448"/>
    </source>
</evidence>
<evidence type="ECO:0000256" key="5">
    <source>
        <dbReference type="ARBA" id="ARBA00022989"/>
    </source>
</evidence>
<dbReference type="Gramene" id="OB06G24900.1">
    <property type="protein sequence ID" value="OB06G24900.1"/>
    <property type="gene ID" value="OB06G24900"/>
</dbReference>
<comment type="subcellular location">
    <subcellularLocation>
        <location evidence="1">Membrane</location>
        <topology evidence="1">Multi-pass membrane protein</topology>
    </subcellularLocation>
</comment>
<evidence type="ECO:0000256" key="6">
    <source>
        <dbReference type="ARBA" id="ARBA00023065"/>
    </source>
</evidence>
<reference evidence="9" key="2">
    <citation type="submission" date="2013-04" db="UniProtKB">
        <authorList>
            <consortium name="EnsemblPlants"/>
        </authorList>
    </citation>
    <scope>IDENTIFICATION</scope>
</reference>
<dbReference type="Proteomes" id="UP000006038">
    <property type="component" value="Chromosome 6"/>
</dbReference>
<keyword evidence="10" id="KW-1185">Reference proteome</keyword>
<dbReference type="InterPro" id="IPR004282">
    <property type="entry name" value="CemA"/>
</dbReference>
<organism evidence="9">
    <name type="scientific">Oryza brachyantha</name>
    <name type="common">malo sina</name>
    <dbReference type="NCBI Taxonomy" id="4533"/>
    <lineage>
        <taxon>Eukaryota</taxon>
        <taxon>Viridiplantae</taxon>
        <taxon>Streptophyta</taxon>
        <taxon>Embryophyta</taxon>
        <taxon>Tracheophyta</taxon>
        <taxon>Spermatophyta</taxon>
        <taxon>Magnoliopsida</taxon>
        <taxon>Liliopsida</taxon>
        <taxon>Poales</taxon>
        <taxon>Poaceae</taxon>
        <taxon>BOP clade</taxon>
        <taxon>Oryzoideae</taxon>
        <taxon>Oryzeae</taxon>
        <taxon>Oryzinae</taxon>
        <taxon>Oryza</taxon>
    </lineage>
</organism>
<reference evidence="9" key="1">
    <citation type="journal article" date="2013" name="Nat. Commun.">
        <title>Whole-genome sequencing of Oryza brachyantha reveals mechanisms underlying Oryza genome evolution.</title>
        <authorList>
            <person name="Chen J."/>
            <person name="Huang Q."/>
            <person name="Gao D."/>
            <person name="Wang J."/>
            <person name="Lang Y."/>
            <person name="Liu T."/>
            <person name="Li B."/>
            <person name="Bai Z."/>
            <person name="Luis Goicoechea J."/>
            <person name="Liang C."/>
            <person name="Chen C."/>
            <person name="Zhang W."/>
            <person name="Sun S."/>
            <person name="Liao Y."/>
            <person name="Zhang X."/>
            <person name="Yang L."/>
            <person name="Song C."/>
            <person name="Wang M."/>
            <person name="Shi J."/>
            <person name="Liu G."/>
            <person name="Liu J."/>
            <person name="Zhou H."/>
            <person name="Zhou W."/>
            <person name="Yu Q."/>
            <person name="An N."/>
            <person name="Chen Y."/>
            <person name="Cai Q."/>
            <person name="Wang B."/>
            <person name="Liu B."/>
            <person name="Min J."/>
            <person name="Huang Y."/>
            <person name="Wu H."/>
            <person name="Li Z."/>
            <person name="Zhang Y."/>
            <person name="Yin Y."/>
            <person name="Song W."/>
            <person name="Jiang J."/>
            <person name="Jackson S.A."/>
            <person name="Wing R.A."/>
            <person name="Wang J."/>
            <person name="Chen M."/>
        </authorList>
    </citation>
    <scope>NUCLEOTIDE SEQUENCE [LARGE SCALE GENOMIC DNA]</scope>
    <source>
        <strain evidence="9">cv. IRGC 101232</strain>
    </source>
</reference>
<keyword evidence="4" id="KW-0375">Hydrogen ion transport</keyword>
<comment type="similarity">
    <text evidence="8">Belongs to the CemA family.</text>
</comment>
<evidence type="ECO:0000256" key="7">
    <source>
        <dbReference type="ARBA" id="ARBA00023136"/>
    </source>
</evidence>
<name>J3MEP6_ORYBR</name>
<keyword evidence="6" id="KW-0406">Ion transport</keyword>
<keyword evidence="3" id="KW-0812">Transmembrane</keyword>
<dbReference type="EnsemblPlants" id="OB06G24900.1">
    <property type="protein sequence ID" value="OB06G24900.1"/>
    <property type="gene ID" value="OB06G24900"/>
</dbReference>
<dbReference type="Pfam" id="PF03040">
    <property type="entry name" value="CemA"/>
    <property type="match status" value="1"/>
</dbReference>
<dbReference type="eggNOG" id="ENOG502QV51">
    <property type="taxonomic scope" value="Eukaryota"/>
</dbReference>
<evidence type="ECO:0000256" key="3">
    <source>
        <dbReference type="ARBA" id="ARBA00022692"/>
    </source>
</evidence>
<dbReference type="OMA" id="IINSWIQ"/>
<protein>
    <recommendedName>
        <fullName evidence="11">Chloroplast envelope membrane protein</fullName>
    </recommendedName>
</protein>
<dbReference type="GO" id="GO:1902600">
    <property type="term" value="P:proton transmembrane transport"/>
    <property type="evidence" value="ECO:0007669"/>
    <property type="project" value="UniProtKB-KW"/>
</dbReference>
<dbReference type="STRING" id="4533.J3MEP6"/>
<dbReference type="HOGENOM" id="CLU_2519216_0_0_1"/>
<sequence length="85" mass="9721">GFMKLEELFILHDMIKGKSNTHVPNAPEGIHKEIVHTKIDNEGHLHIILHFSTNITCLAILSGFFLGQQEIVILNSWVQELFFNL</sequence>
<evidence type="ECO:0000313" key="9">
    <source>
        <dbReference type="EnsemblPlants" id="OB06G24900.1"/>
    </source>
</evidence>
<keyword evidence="2" id="KW-0813">Transport</keyword>